<sequence>MKSSLFIVGVLSLMLGATASPAGLESRQKAPGVGDKNADQLASDSWDGSEATCSANFTSTAPLITTSHVANATRIAALSLLARAVAAQENKWGTLWLVIAWYR</sequence>
<keyword evidence="2" id="KW-0732">Signal</keyword>
<protein>
    <submittedName>
        <fullName evidence="3">Uncharacterized protein</fullName>
    </submittedName>
</protein>
<evidence type="ECO:0000313" key="3">
    <source>
        <dbReference type="EMBL" id="KAF9694495.1"/>
    </source>
</evidence>
<name>A0A8H7MH33_9PLEO</name>
<reference evidence="3" key="2">
    <citation type="submission" date="2020-09" db="EMBL/GenBank/DDBJ databases">
        <title>Reference genome assembly for Australian Ascochyta lentis isolate Al4.</title>
        <authorList>
            <person name="Lee R.C."/>
            <person name="Farfan-Caceres L.M."/>
            <person name="Debler J.W."/>
            <person name="Williams A.H."/>
            <person name="Henares B.M."/>
        </authorList>
    </citation>
    <scope>NUCLEOTIDE SEQUENCE</scope>
    <source>
        <strain evidence="3">Al4</strain>
    </source>
</reference>
<feature type="signal peptide" evidence="2">
    <location>
        <begin position="1"/>
        <end position="19"/>
    </location>
</feature>
<comment type="caution">
    <text evidence="3">The sequence shown here is derived from an EMBL/GenBank/DDBJ whole genome shotgun (WGS) entry which is preliminary data.</text>
</comment>
<dbReference type="AlphaFoldDB" id="A0A8H7MH33"/>
<evidence type="ECO:0000256" key="2">
    <source>
        <dbReference type="SAM" id="SignalP"/>
    </source>
</evidence>
<proteinExistence type="predicted"/>
<dbReference type="Proteomes" id="UP000651452">
    <property type="component" value="Unassembled WGS sequence"/>
</dbReference>
<reference evidence="3" key="1">
    <citation type="submission" date="2018-12" db="EMBL/GenBank/DDBJ databases">
        <authorList>
            <person name="Syme R.A."/>
            <person name="Farfan-Caceres L."/>
            <person name="Lichtenzveig J."/>
        </authorList>
    </citation>
    <scope>NUCLEOTIDE SEQUENCE</scope>
    <source>
        <strain evidence="3">Al4</strain>
    </source>
</reference>
<keyword evidence="4" id="KW-1185">Reference proteome</keyword>
<organism evidence="3 4">
    <name type="scientific">Ascochyta lentis</name>
    <dbReference type="NCBI Taxonomy" id="205686"/>
    <lineage>
        <taxon>Eukaryota</taxon>
        <taxon>Fungi</taxon>
        <taxon>Dikarya</taxon>
        <taxon>Ascomycota</taxon>
        <taxon>Pezizomycotina</taxon>
        <taxon>Dothideomycetes</taxon>
        <taxon>Pleosporomycetidae</taxon>
        <taxon>Pleosporales</taxon>
        <taxon>Pleosporineae</taxon>
        <taxon>Didymellaceae</taxon>
        <taxon>Ascochyta</taxon>
    </lineage>
</organism>
<accession>A0A8H7MH33</accession>
<feature type="region of interest" description="Disordered" evidence="1">
    <location>
        <begin position="24"/>
        <end position="45"/>
    </location>
</feature>
<feature type="chain" id="PRO_5034001164" evidence="2">
    <location>
        <begin position="20"/>
        <end position="103"/>
    </location>
</feature>
<evidence type="ECO:0000313" key="4">
    <source>
        <dbReference type="Proteomes" id="UP000651452"/>
    </source>
</evidence>
<evidence type="ECO:0000256" key="1">
    <source>
        <dbReference type="SAM" id="MobiDB-lite"/>
    </source>
</evidence>
<dbReference type="EMBL" id="RZGK01000013">
    <property type="protein sequence ID" value="KAF9694495.1"/>
    <property type="molecule type" value="Genomic_DNA"/>
</dbReference>
<gene>
    <name evidence="3" type="ORF">EKO04_007347</name>
</gene>